<dbReference type="GeneID" id="11519370"/>
<proteinExistence type="predicted"/>
<dbReference type="KEGG" id="ttt:THITE_2132235"/>
<evidence type="ECO:0000313" key="1">
    <source>
        <dbReference type="EMBL" id="AEO70802.1"/>
    </source>
</evidence>
<sequence length="110" mass="12053">MMMAGAAAALLLVVVLVVVLETGYRIWDLLQHPISARFAFALPLPLPRSRSAPRSLPQSGVCWFVWYTARGGSSKKNRDASAGYSFLPLWFTYGRNGIRGRAKGLEASLV</sequence>
<evidence type="ECO:0000313" key="2">
    <source>
        <dbReference type="Proteomes" id="UP000008181"/>
    </source>
</evidence>
<accession>G2RDL7</accession>
<protein>
    <submittedName>
        <fullName evidence="1">Uncharacterized protein</fullName>
    </submittedName>
</protein>
<dbReference type="HOGENOM" id="CLU_2172819_0_0_1"/>
<reference evidence="1 2" key="1">
    <citation type="journal article" date="2011" name="Nat. Biotechnol.">
        <title>Comparative genomic analysis of the thermophilic biomass-degrading fungi Myceliophthora thermophila and Thielavia terrestris.</title>
        <authorList>
            <person name="Berka R.M."/>
            <person name="Grigoriev I.V."/>
            <person name="Otillar R."/>
            <person name="Salamov A."/>
            <person name="Grimwood J."/>
            <person name="Reid I."/>
            <person name="Ishmael N."/>
            <person name="John T."/>
            <person name="Darmond C."/>
            <person name="Moisan M.-C."/>
            <person name="Henrissat B."/>
            <person name="Coutinho P.M."/>
            <person name="Lombard V."/>
            <person name="Natvig D.O."/>
            <person name="Lindquist E."/>
            <person name="Schmutz J."/>
            <person name="Lucas S."/>
            <person name="Harris P."/>
            <person name="Powlowski J."/>
            <person name="Bellemare A."/>
            <person name="Taylor D."/>
            <person name="Butler G."/>
            <person name="de Vries R.P."/>
            <person name="Allijn I.E."/>
            <person name="van den Brink J."/>
            <person name="Ushinsky S."/>
            <person name="Storms R."/>
            <person name="Powell A.J."/>
            <person name="Paulsen I.T."/>
            <person name="Elbourne L.D.H."/>
            <person name="Baker S.E."/>
            <person name="Magnuson J."/>
            <person name="LaBoissiere S."/>
            <person name="Clutterbuck A.J."/>
            <person name="Martinez D."/>
            <person name="Wogulis M."/>
            <person name="de Leon A.L."/>
            <person name="Rey M.W."/>
            <person name="Tsang A."/>
        </authorList>
    </citation>
    <scope>NUCLEOTIDE SEQUENCE [LARGE SCALE GENOMIC DNA]</scope>
    <source>
        <strain evidence="2">ATCC 38088 / NRRL 8126</strain>
    </source>
</reference>
<dbReference type="EMBL" id="CP003013">
    <property type="protein sequence ID" value="AEO70802.1"/>
    <property type="molecule type" value="Genomic_DNA"/>
</dbReference>
<organism evidence="1 2">
    <name type="scientific">Thermothielavioides terrestris (strain ATCC 38088 / NRRL 8126)</name>
    <name type="common">Thielavia terrestris</name>
    <dbReference type="NCBI Taxonomy" id="578455"/>
    <lineage>
        <taxon>Eukaryota</taxon>
        <taxon>Fungi</taxon>
        <taxon>Dikarya</taxon>
        <taxon>Ascomycota</taxon>
        <taxon>Pezizomycotina</taxon>
        <taxon>Sordariomycetes</taxon>
        <taxon>Sordariomycetidae</taxon>
        <taxon>Sordariales</taxon>
        <taxon>Chaetomiaceae</taxon>
        <taxon>Thermothielavioides</taxon>
        <taxon>Thermothielavioides terrestris</taxon>
    </lineage>
</organism>
<dbReference type="AlphaFoldDB" id="G2RDL7"/>
<keyword evidence="2" id="KW-1185">Reference proteome</keyword>
<gene>
    <name evidence="1" type="ORF">THITE_2132235</name>
</gene>
<name>G2RDL7_THETT</name>
<dbReference type="Proteomes" id="UP000008181">
    <property type="component" value="Chromosome 5"/>
</dbReference>
<dbReference type="RefSeq" id="XP_003657138.1">
    <property type="nucleotide sequence ID" value="XM_003657090.1"/>
</dbReference>